<dbReference type="MGI" id="MGI:5637821">
    <property type="gene designation" value="Cdr1os"/>
</dbReference>
<reference evidence="1" key="5">
    <citation type="journal article" date="2002" name="Nature">
        <title>Analysis of the mouse transcriptome based on functional annotation of 60,770 full-length cDNAs.</title>
        <authorList>
            <consortium name="The FANTOM Consortium and the RIKEN Genome Exploration Research Group Phase I and II Team"/>
        </authorList>
    </citation>
    <scope>NUCLEOTIDE SEQUENCE</scope>
    <source>
        <strain evidence="1">C57BL/6J</strain>
        <tissue evidence="1">Cerebellum</tissue>
    </source>
</reference>
<reference evidence="1" key="4">
    <citation type="journal article" date="2001" name="Nature">
        <title>Functional annotation of a full-length mouse cDNA collection.</title>
        <authorList>
            <consortium name="The RIKEN Genome Exploration Research Group Phase II Team and the FANTOM Consortium"/>
        </authorList>
    </citation>
    <scope>NUCLEOTIDE SEQUENCE</scope>
    <source>
        <strain evidence="1">C57BL/6J</strain>
        <tissue evidence="1">Cerebellum</tissue>
    </source>
</reference>
<dbReference type="AGR" id="MGI:5637821"/>
<dbReference type="AlphaFoldDB" id="Q8C4I6"/>
<reference evidence="1" key="8">
    <citation type="journal article" date="2005" name="Science">
        <title>Antisense Transcription in the Mammalian Transcriptome.</title>
        <authorList>
            <consortium name="RIKEN Genome Exploration Research Group and Genome Science Group (Genome Network Project Core Group) and the FANTOM Consortium"/>
        </authorList>
    </citation>
    <scope>NUCLEOTIDE SEQUENCE</scope>
    <source>
        <strain evidence="1">C57BL/6J</strain>
        <tissue evidence="1">Cerebellum</tissue>
    </source>
</reference>
<proteinExistence type="evidence at transcript level"/>
<evidence type="ECO:0000313" key="1">
    <source>
        <dbReference type="EMBL" id="BAC38408.1"/>
    </source>
</evidence>
<reference evidence="1" key="7">
    <citation type="journal article" date="2005" name="Science">
        <title>The Transcriptional Landscape of the Mammalian Genome.</title>
        <authorList>
            <consortium name="The FANTOM Consortium"/>
            <consortium name="Riken Genome Exploration Research Group and Genome Science Group (Genome Network Project Core Group)"/>
        </authorList>
    </citation>
    <scope>NUCLEOTIDE SEQUENCE</scope>
    <source>
        <strain evidence="1">C57BL/6J</strain>
        <tissue evidence="1">Cerebellum</tissue>
    </source>
</reference>
<reference evidence="1" key="3">
    <citation type="journal article" date="2000" name="Genome Res.">
        <title>RIKEN integrated sequence analysis (RISA) system--384-format sequencing pipeline with 384 multicapillary sequencer.</title>
        <authorList>
            <person name="Shibata K."/>
            <person name="Itoh M."/>
            <person name="Aizawa K."/>
            <person name="Nagaoka S."/>
            <person name="Sasaki N."/>
            <person name="Carninci P."/>
            <person name="Konno H."/>
            <person name="Akiyama J."/>
            <person name="Nishi K."/>
            <person name="Kitsunai T."/>
            <person name="Tashiro H."/>
            <person name="Itoh M."/>
            <person name="Sumi N."/>
            <person name="Ishii Y."/>
            <person name="Nakamura S."/>
            <person name="Hazama M."/>
            <person name="Nishine T."/>
            <person name="Harada A."/>
            <person name="Yamamoto R."/>
            <person name="Matsumoto H."/>
            <person name="Sakaguchi S."/>
            <person name="Ikegami T."/>
            <person name="Kashiwagi K."/>
            <person name="Fujiwake S."/>
            <person name="Inoue K."/>
            <person name="Togawa Y."/>
            <person name="Izawa M."/>
            <person name="Ohara E."/>
            <person name="Watahiki M."/>
            <person name="Yoneda Y."/>
            <person name="Ishikawa T."/>
            <person name="Ozawa K."/>
            <person name="Tanaka T."/>
            <person name="Matsuura S."/>
            <person name="Kawai J."/>
            <person name="Okazaki Y."/>
            <person name="Muramatsu M."/>
            <person name="Inoue Y."/>
            <person name="Kira A."/>
            <person name="Hayashizaki Y."/>
        </authorList>
    </citation>
    <scope>NUCLEOTIDE SEQUENCE</scope>
    <source>
        <strain evidence="1">C57BL/6J</strain>
        <tissue evidence="1">Cerebellum</tissue>
    </source>
</reference>
<dbReference type="EMBL" id="AK082088">
    <property type="protein sequence ID" value="BAC38408.1"/>
    <property type="molecule type" value="mRNA"/>
</dbReference>
<name>Q8C4I6_MOUSE</name>
<reference evidence="1" key="1">
    <citation type="journal article" date="1999" name="Methods Enzymol.">
        <title>High-efficiency full-length cDNA cloning.</title>
        <authorList>
            <person name="Carninci P."/>
            <person name="Hayashizaki Y."/>
        </authorList>
    </citation>
    <scope>NUCLEOTIDE SEQUENCE</scope>
    <source>
        <strain evidence="1">C57BL/6J</strain>
        <tissue evidence="1">Cerebellum</tissue>
    </source>
</reference>
<sequence length="101" mass="11148">MVCICHLVTTLREKEHGPSTQSSKQHPSPIVETLASDPSLALLTISLVTHALEEESEEEQDYFSAANSDVLCSFLTTVVMSSIFSHRCIVILAMRADKNEK</sequence>
<protein>
    <submittedName>
        <fullName evidence="1">Uncharacterized protein</fullName>
    </submittedName>
</protein>
<evidence type="ECO:0000313" key="2">
    <source>
        <dbReference type="MGI" id="MGI:5637821"/>
    </source>
</evidence>
<organism evidence="1">
    <name type="scientific">Mus musculus</name>
    <name type="common">Mouse</name>
    <dbReference type="NCBI Taxonomy" id="10090"/>
    <lineage>
        <taxon>Eukaryota</taxon>
        <taxon>Metazoa</taxon>
        <taxon>Chordata</taxon>
        <taxon>Craniata</taxon>
        <taxon>Vertebrata</taxon>
        <taxon>Euteleostomi</taxon>
        <taxon>Mammalia</taxon>
        <taxon>Eutheria</taxon>
        <taxon>Euarchontoglires</taxon>
        <taxon>Glires</taxon>
        <taxon>Rodentia</taxon>
        <taxon>Myomorpha</taxon>
        <taxon>Muroidea</taxon>
        <taxon>Muridae</taxon>
        <taxon>Murinae</taxon>
        <taxon>Mus</taxon>
        <taxon>Mus</taxon>
    </lineage>
</organism>
<reference evidence="1" key="6">
    <citation type="submission" date="2002-04" db="EMBL/GenBank/DDBJ databases">
        <authorList>
            <person name="Adachi J."/>
            <person name="Aizawa K."/>
            <person name="Akimura T."/>
            <person name="Arakawa T."/>
            <person name="Bono H."/>
            <person name="Carninci P."/>
            <person name="Fukuda S."/>
            <person name="Furuno M."/>
            <person name="Hanagaki T."/>
            <person name="Hara A."/>
            <person name="Hashizume W."/>
            <person name="Hayashida K."/>
            <person name="Hayatsu N."/>
            <person name="Hiramoto K."/>
            <person name="Hiraoka T."/>
            <person name="Hirozane T."/>
            <person name="Hori F."/>
            <person name="Imotani K."/>
            <person name="Ishii Y."/>
            <person name="Itoh M."/>
            <person name="Kagawa I."/>
            <person name="Kasukawa T."/>
            <person name="Katoh H."/>
            <person name="Kawai J."/>
            <person name="Kojima Y."/>
            <person name="Kondo S."/>
            <person name="Konno H."/>
            <person name="Kouda M."/>
            <person name="Koya S."/>
            <person name="Kurihara C."/>
            <person name="Matsuyama T."/>
            <person name="Miyazaki A."/>
            <person name="Murata M."/>
            <person name="Nakamura M."/>
            <person name="Nishi K."/>
            <person name="Nomura K."/>
            <person name="Numazaki R."/>
            <person name="Ohno M."/>
            <person name="Ohsato N."/>
            <person name="Okazaki Y."/>
            <person name="Saito R."/>
            <person name="Saitoh H."/>
            <person name="Sakai C."/>
            <person name="Sakai K."/>
            <person name="Sakazume N."/>
            <person name="Sano H."/>
            <person name="Sasaki D."/>
            <person name="Shibata K."/>
            <person name="Shinagawa A."/>
            <person name="Shiraki T."/>
            <person name="Sogabe Y."/>
            <person name="Tagami M."/>
            <person name="Tagawa A."/>
            <person name="Takahashi F."/>
            <person name="Takaku-Akahira S."/>
            <person name="Takeda Y."/>
            <person name="Tanaka T."/>
            <person name="Tomaru A."/>
            <person name="Toya T."/>
            <person name="Yasunishi A."/>
            <person name="Muramatsu M."/>
            <person name="Hayashizaki Y."/>
        </authorList>
    </citation>
    <scope>NUCLEOTIDE SEQUENCE</scope>
    <source>
        <strain evidence="1">C57BL/6J</strain>
        <tissue evidence="1">Cerebellum</tissue>
    </source>
</reference>
<accession>Q8C4I6</accession>
<gene>
    <name evidence="2" type="primary">Cdr1os</name>
</gene>
<reference evidence="1" key="2">
    <citation type="journal article" date="2000" name="Genome Res.">
        <title>Normalization and subtraction of cap-trapper-selected cDNAs to prepare full-length cDNA libraries for rapid discovery of new genes.</title>
        <authorList>
            <person name="Carninci P."/>
            <person name="Shibata Y."/>
            <person name="Hayatsu N."/>
            <person name="Sugahara Y."/>
            <person name="Shibata K."/>
            <person name="Itoh M."/>
            <person name="Konno H."/>
            <person name="Okazaki Y."/>
            <person name="Muramatsu M."/>
            <person name="Hayashizaki Y."/>
        </authorList>
    </citation>
    <scope>NUCLEOTIDE SEQUENCE</scope>
    <source>
        <strain evidence="1">C57BL/6J</strain>
        <tissue evidence="1">Cerebellum</tissue>
    </source>
</reference>